<organism evidence="2 3">
    <name type="scientific">Puccinia graminis f. sp. tritici</name>
    <dbReference type="NCBI Taxonomy" id="56615"/>
    <lineage>
        <taxon>Eukaryota</taxon>
        <taxon>Fungi</taxon>
        <taxon>Dikarya</taxon>
        <taxon>Basidiomycota</taxon>
        <taxon>Pucciniomycotina</taxon>
        <taxon>Pucciniomycetes</taxon>
        <taxon>Pucciniales</taxon>
        <taxon>Pucciniaceae</taxon>
        <taxon>Puccinia</taxon>
    </lineage>
</organism>
<feature type="region of interest" description="Disordered" evidence="1">
    <location>
        <begin position="1"/>
        <end position="114"/>
    </location>
</feature>
<dbReference type="Proteomes" id="UP000325313">
    <property type="component" value="Unassembled WGS sequence"/>
</dbReference>
<accession>A0A5B0MS21</accession>
<evidence type="ECO:0000313" key="3">
    <source>
        <dbReference type="Proteomes" id="UP000325313"/>
    </source>
</evidence>
<protein>
    <submittedName>
        <fullName evidence="2">Uncharacterized protein</fullName>
    </submittedName>
</protein>
<dbReference type="EMBL" id="VDEP01000448">
    <property type="protein sequence ID" value="KAA1078630.1"/>
    <property type="molecule type" value="Genomic_DNA"/>
</dbReference>
<evidence type="ECO:0000256" key="1">
    <source>
        <dbReference type="SAM" id="MobiDB-lite"/>
    </source>
</evidence>
<name>A0A5B0MS21_PUCGR</name>
<feature type="compositionally biased region" description="Basic and acidic residues" evidence="1">
    <location>
        <begin position="83"/>
        <end position="104"/>
    </location>
</feature>
<sequence length="114" mass="12868">MNSPLPPRTTHEDGRRTPTRLPPQQDHPSQTAHPPGLSSPISTPNHTPTQHHHPHQHQQQHSINNNNNNNNKLQPQPTNNRAVSEHHPQCHLHPESITRLDRPQLHPGTLSADL</sequence>
<comment type="caution">
    <text evidence="2">The sequence shown here is derived from an EMBL/GenBank/DDBJ whole genome shotgun (WGS) entry which is preliminary data.</text>
</comment>
<evidence type="ECO:0000313" key="2">
    <source>
        <dbReference type="EMBL" id="KAA1078630.1"/>
    </source>
</evidence>
<feature type="compositionally biased region" description="Low complexity" evidence="1">
    <location>
        <begin position="59"/>
        <end position="80"/>
    </location>
</feature>
<feature type="compositionally biased region" description="Basic residues" evidence="1">
    <location>
        <begin position="49"/>
        <end position="58"/>
    </location>
</feature>
<dbReference type="AlphaFoldDB" id="A0A5B0MS21"/>
<gene>
    <name evidence="2" type="ORF">PGTUg99_000830</name>
</gene>
<reference evidence="2 3" key="1">
    <citation type="submission" date="2019-05" db="EMBL/GenBank/DDBJ databases">
        <title>Emergence of the Ug99 lineage of the wheat stem rust pathogen through somatic hybridization.</title>
        <authorList>
            <person name="Li F."/>
            <person name="Upadhyaya N.M."/>
            <person name="Sperschneider J."/>
            <person name="Matny O."/>
            <person name="Nguyen-Phuc H."/>
            <person name="Mago R."/>
            <person name="Raley C."/>
            <person name="Miller M.E."/>
            <person name="Silverstein K.A.T."/>
            <person name="Henningsen E."/>
            <person name="Hirsch C.D."/>
            <person name="Visser B."/>
            <person name="Pretorius Z.A."/>
            <person name="Steffenson B.J."/>
            <person name="Schwessinger B."/>
            <person name="Dodds P.N."/>
            <person name="Figueroa M."/>
        </authorList>
    </citation>
    <scope>NUCLEOTIDE SEQUENCE [LARGE SCALE GENOMIC DNA]</scope>
    <source>
        <strain evidence="2 3">Ug99</strain>
    </source>
</reference>
<proteinExistence type="predicted"/>